<evidence type="ECO:0000313" key="13">
    <source>
        <dbReference type="Proteomes" id="UP000799428"/>
    </source>
</evidence>
<dbReference type="Proteomes" id="UP000799428">
    <property type="component" value="Unassembled WGS sequence"/>
</dbReference>
<dbReference type="GO" id="GO:0005737">
    <property type="term" value="C:cytoplasm"/>
    <property type="evidence" value="ECO:0007669"/>
    <property type="project" value="TreeGrafter"/>
</dbReference>
<evidence type="ECO:0000256" key="1">
    <source>
        <dbReference type="ARBA" id="ARBA00004567"/>
    </source>
</evidence>
<dbReference type="GO" id="GO:0016973">
    <property type="term" value="P:poly(A)+ mRNA export from nucleus"/>
    <property type="evidence" value="ECO:0007669"/>
    <property type="project" value="InterPro"/>
</dbReference>
<dbReference type="AlphaFoldDB" id="A0A6G1K1I5"/>
<feature type="compositionally biased region" description="Low complexity" evidence="11">
    <location>
        <begin position="1"/>
        <end position="21"/>
    </location>
</feature>
<dbReference type="GO" id="GO:0044614">
    <property type="term" value="C:nuclear pore cytoplasmic filaments"/>
    <property type="evidence" value="ECO:0007669"/>
    <property type="project" value="TreeGrafter"/>
</dbReference>
<keyword evidence="5" id="KW-0653">Protein transport</keyword>
<evidence type="ECO:0000256" key="7">
    <source>
        <dbReference type="ARBA" id="ARBA00023132"/>
    </source>
</evidence>
<keyword evidence="6" id="KW-0811">Translocation</keyword>
<dbReference type="Gene3D" id="1.25.40.510">
    <property type="entry name" value="GLE1-like"/>
    <property type="match status" value="1"/>
</dbReference>
<dbReference type="EMBL" id="MU005775">
    <property type="protein sequence ID" value="KAF2706714.1"/>
    <property type="molecule type" value="Genomic_DNA"/>
</dbReference>
<dbReference type="GO" id="GO:0005543">
    <property type="term" value="F:phospholipid binding"/>
    <property type="evidence" value="ECO:0007669"/>
    <property type="project" value="TreeGrafter"/>
</dbReference>
<feature type="region of interest" description="Disordered" evidence="11">
    <location>
        <begin position="137"/>
        <end position="229"/>
    </location>
</feature>
<keyword evidence="4" id="KW-0509">mRNA transport</keyword>
<dbReference type="GO" id="GO:0031369">
    <property type="term" value="F:translation initiation factor binding"/>
    <property type="evidence" value="ECO:0007669"/>
    <property type="project" value="TreeGrafter"/>
</dbReference>
<name>A0A6G1K1I5_9PLEO</name>
<protein>
    <recommendedName>
        <fullName evidence="9">mRNA export factor GLE1</fullName>
    </recommendedName>
    <alternativeName>
        <fullName evidence="10">Nucleoporin GLE1</fullName>
    </alternativeName>
</protein>
<evidence type="ECO:0000256" key="2">
    <source>
        <dbReference type="ARBA" id="ARBA00011056"/>
    </source>
</evidence>
<organism evidence="12 13">
    <name type="scientific">Pleomassaria siparia CBS 279.74</name>
    <dbReference type="NCBI Taxonomy" id="1314801"/>
    <lineage>
        <taxon>Eukaryota</taxon>
        <taxon>Fungi</taxon>
        <taxon>Dikarya</taxon>
        <taxon>Ascomycota</taxon>
        <taxon>Pezizomycotina</taxon>
        <taxon>Dothideomycetes</taxon>
        <taxon>Pleosporomycetidae</taxon>
        <taxon>Pleosporales</taxon>
        <taxon>Pleomassariaceae</taxon>
        <taxon>Pleomassaria</taxon>
    </lineage>
</organism>
<evidence type="ECO:0000256" key="6">
    <source>
        <dbReference type="ARBA" id="ARBA00023010"/>
    </source>
</evidence>
<evidence type="ECO:0000256" key="4">
    <source>
        <dbReference type="ARBA" id="ARBA00022816"/>
    </source>
</evidence>
<evidence type="ECO:0000256" key="9">
    <source>
        <dbReference type="ARBA" id="ARBA00026227"/>
    </source>
</evidence>
<comment type="similarity">
    <text evidence="2">Belongs to the GLE1 family.</text>
</comment>
<evidence type="ECO:0000256" key="8">
    <source>
        <dbReference type="ARBA" id="ARBA00023242"/>
    </source>
</evidence>
<reference evidence="12" key="1">
    <citation type="journal article" date="2020" name="Stud. Mycol.">
        <title>101 Dothideomycetes genomes: a test case for predicting lifestyles and emergence of pathogens.</title>
        <authorList>
            <person name="Haridas S."/>
            <person name="Albert R."/>
            <person name="Binder M."/>
            <person name="Bloem J."/>
            <person name="Labutti K."/>
            <person name="Salamov A."/>
            <person name="Andreopoulos B."/>
            <person name="Baker S."/>
            <person name="Barry K."/>
            <person name="Bills G."/>
            <person name="Bluhm B."/>
            <person name="Cannon C."/>
            <person name="Castanera R."/>
            <person name="Culley D."/>
            <person name="Daum C."/>
            <person name="Ezra D."/>
            <person name="Gonzalez J."/>
            <person name="Henrissat B."/>
            <person name="Kuo A."/>
            <person name="Liang C."/>
            <person name="Lipzen A."/>
            <person name="Lutzoni F."/>
            <person name="Magnuson J."/>
            <person name="Mondo S."/>
            <person name="Nolan M."/>
            <person name="Ohm R."/>
            <person name="Pangilinan J."/>
            <person name="Park H.-J."/>
            <person name="Ramirez L."/>
            <person name="Alfaro M."/>
            <person name="Sun H."/>
            <person name="Tritt A."/>
            <person name="Yoshinaga Y."/>
            <person name="Zwiers L.-H."/>
            <person name="Turgeon B."/>
            <person name="Goodwin S."/>
            <person name="Spatafora J."/>
            <person name="Crous P."/>
            <person name="Grigoriev I."/>
        </authorList>
    </citation>
    <scope>NUCLEOTIDE SEQUENCE</scope>
    <source>
        <strain evidence="12">CBS 279.74</strain>
    </source>
</reference>
<dbReference type="InterPro" id="IPR038506">
    <property type="entry name" value="GLE1-like_sf"/>
</dbReference>
<dbReference type="GO" id="GO:0015031">
    <property type="term" value="P:protein transport"/>
    <property type="evidence" value="ECO:0007669"/>
    <property type="project" value="UniProtKB-KW"/>
</dbReference>
<evidence type="ECO:0000256" key="3">
    <source>
        <dbReference type="ARBA" id="ARBA00022448"/>
    </source>
</evidence>
<evidence type="ECO:0000256" key="10">
    <source>
        <dbReference type="ARBA" id="ARBA00029983"/>
    </source>
</evidence>
<feature type="compositionally biased region" description="Basic and acidic residues" evidence="11">
    <location>
        <begin position="137"/>
        <end position="199"/>
    </location>
</feature>
<feature type="region of interest" description="Disordered" evidence="11">
    <location>
        <begin position="1"/>
        <end position="52"/>
    </location>
</feature>
<dbReference type="GO" id="GO:0000822">
    <property type="term" value="F:inositol hexakisphosphate binding"/>
    <property type="evidence" value="ECO:0007669"/>
    <property type="project" value="TreeGrafter"/>
</dbReference>
<evidence type="ECO:0000256" key="5">
    <source>
        <dbReference type="ARBA" id="ARBA00022927"/>
    </source>
</evidence>
<dbReference type="OrthoDB" id="420884at2759"/>
<keyword evidence="8" id="KW-0539">Nucleus</keyword>
<accession>A0A6G1K1I5</accession>
<proteinExistence type="inferred from homology"/>
<dbReference type="PANTHER" id="PTHR12960:SF0">
    <property type="entry name" value="MRNA EXPORT FACTOR GLE1"/>
    <property type="match status" value="1"/>
</dbReference>
<comment type="subcellular location">
    <subcellularLocation>
        <location evidence="1">Nucleus</location>
        <location evidence="1">Nuclear pore complex</location>
    </subcellularLocation>
</comment>
<sequence length="564" mass="63495">MPARSGASSSSMHTSTSLGSSWFDGSPSRQSPSRLVHRPRRETLERDSPSRQVQHAEFNLMLNRSERSFYERLDLNAAEQAKDHEEQLSKAALEHERVQRCAKLEIDRLLLQQEQEKQAREEQQRLDIERLSREKARQEAEAQQRRLEMKQREEQAARQAAERQRQQQEVDARLKAQKEQLDAARRQQSEREEVARKTQEAVAAAEKARNQQLQQPPLQQPQAPKQLSAIVPQSSALAVPPTTQHIPGAAGLEEIHAQYLALHQRMKGFWGPFSKEQKNGGPLKVATGEIRRQIRLRLGQISTTREASKAAIMAIRKDCFDMALSHTEFTIDIRPFIISHPIPPLQDKAQAQVPKLLLYAFIIFTKLLIKQIDSEVRSGKGTTIQEIGLVAASLLADPKYTWMGIPMTDIVMAKYHHTCPILFGIKGNMNTPEGKARLGWKADHTTNTYNESMIGLGCGFAALSLRQFSGKNPAIPITQYWLAVASICNTPAENLYAGHYMVLKGLLQHFARKFLGFYGAQARGVLRKATVDLPARAPQGIKDVASILAVLKDDWAKNENINLD</sequence>
<keyword evidence="3" id="KW-0813">Transport</keyword>
<dbReference type="PANTHER" id="PTHR12960">
    <property type="entry name" value="GLE-1-RELATED"/>
    <property type="match status" value="1"/>
</dbReference>
<evidence type="ECO:0000256" key="11">
    <source>
        <dbReference type="SAM" id="MobiDB-lite"/>
    </source>
</evidence>
<gene>
    <name evidence="12" type="ORF">K504DRAFT_459122</name>
</gene>
<feature type="compositionally biased region" description="Low complexity" evidence="11">
    <location>
        <begin position="211"/>
        <end position="227"/>
    </location>
</feature>
<dbReference type="InterPro" id="IPR012476">
    <property type="entry name" value="GLE1"/>
</dbReference>
<keyword evidence="7" id="KW-0906">Nuclear pore complex</keyword>
<evidence type="ECO:0000313" key="12">
    <source>
        <dbReference type="EMBL" id="KAF2706714.1"/>
    </source>
</evidence>
<dbReference type="Pfam" id="PF07817">
    <property type="entry name" value="GLE1"/>
    <property type="match status" value="1"/>
</dbReference>
<keyword evidence="13" id="KW-1185">Reference proteome</keyword>